<dbReference type="InterPro" id="IPR026906">
    <property type="entry name" value="LRR_5"/>
</dbReference>
<dbReference type="InterPro" id="IPR032675">
    <property type="entry name" value="LRR_dom_sf"/>
</dbReference>
<dbReference type="RefSeq" id="WP_117988887.1">
    <property type="nucleotide sequence ID" value="NZ_CABMFG010000103.1"/>
</dbReference>
<dbReference type="AlphaFoldDB" id="A0A413GHJ1"/>
<sequence length="562" mass="59507">MPSTGVSTDDEEEDLTGKPIQIGSVVSLAPNDGAETRAISTDPDFPVEGSTMTVFCFVPTDAVFGKAYSPAAHANYIYDGTSASWKPTNPDAPLCWQSGTLRHFFAAVSPAVDDTEVDFGAGAKALISESGTDADGNYVVNNMVFDPAFSLPVTWTNELYTAWGRVRSTGIRSDCYYYKPKTDTQISLTLCRPLVSIDIISESTKVMLRNAPSATNNTSIGDLESYPILRTMQMLPSDGGSIHRAYTLPYPYSDTGKTNISFTTDAGASISTVEKEKLIAGSKVMINGQDNTSAVTNSTAGGLSTALSGADPNKKKIVIGGTINDADMSALKTFIKSNSITDVVILADGVTSIGDNAFDGCSSLKSINLPEGVTSIGEYTFSGCSSLTSINLPDGITSISKVTFSGCTSLKSINLPNELTSIGNSAFSYCSSLTSINLPKRLTNIGASAFYGCSNLTSISLPDGVTSIGNGAFDVCSNLEEISLSGINDQHQLALPTLGYNAFAYTKLNTLYLRDVPEATFNENLSTYSTWGDISWKAIQYDYNGTGDDLDGANYAGHWVAP</sequence>
<evidence type="ECO:0000313" key="3">
    <source>
        <dbReference type="Proteomes" id="UP000286075"/>
    </source>
</evidence>
<dbReference type="InterPro" id="IPR053139">
    <property type="entry name" value="Surface_bspA-like"/>
</dbReference>
<dbReference type="EMBL" id="QSCF01000103">
    <property type="protein sequence ID" value="RGX70627.1"/>
    <property type="molecule type" value="Genomic_DNA"/>
</dbReference>
<evidence type="ECO:0000256" key="1">
    <source>
        <dbReference type="SAM" id="MobiDB-lite"/>
    </source>
</evidence>
<gene>
    <name evidence="2" type="ORF">DXA68_24245</name>
</gene>
<dbReference type="SUPFAM" id="SSF52058">
    <property type="entry name" value="L domain-like"/>
    <property type="match status" value="1"/>
</dbReference>
<comment type="caution">
    <text evidence="2">The sequence shown here is derived from an EMBL/GenBank/DDBJ whole genome shotgun (WGS) entry which is preliminary data.</text>
</comment>
<accession>A0A413GHJ1</accession>
<dbReference type="Gene3D" id="3.80.10.10">
    <property type="entry name" value="Ribonuclease Inhibitor"/>
    <property type="match status" value="1"/>
</dbReference>
<proteinExistence type="predicted"/>
<dbReference type="Proteomes" id="UP000286075">
    <property type="component" value="Unassembled WGS sequence"/>
</dbReference>
<feature type="region of interest" description="Disordered" evidence="1">
    <location>
        <begin position="1"/>
        <end position="20"/>
    </location>
</feature>
<organism evidence="2 3">
    <name type="scientific">Bacteroides stercorirosoris</name>
    <dbReference type="NCBI Taxonomy" id="871324"/>
    <lineage>
        <taxon>Bacteria</taxon>
        <taxon>Pseudomonadati</taxon>
        <taxon>Bacteroidota</taxon>
        <taxon>Bacteroidia</taxon>
        <taxon>Bacteroidales</taxon>
        <taxon>Bacteroidaceae</taxon>
        <taxon>Bacteroides</taxon>
    </lineage>
</organism>
<reference evidence="2 3" key="1">
    <citation type="submission" date="2018-08" db="EMBL/GenBank/DDBJ databases">
        <title>A genome reference for cultivated species of the human gut microbiota.</title>
        <authorList>
            <person name="Zou Y."/>
            <person name="Xue W."/>
            <person name="Luo G."/>
        </authorList>
    </citation>
    <scope>NUCLEOTIDE SEQUENCE [LARGE SCALE GENOMIC DNA]</scope>
    <source>
        <strain evidence="2 3">OF03-9BH</strain>
    </source>
</reference>
<dbReference type="PANTHER" id="PTHR45661">
    <property type="entry name" value="SURFACE ANTIGEN"/>
    <property type="match status" value="1"/>
</dbReference>
<evidence type="ECO:0000313" key="2">
    <source>
        <dbReference type="EMBL" id="RGX70627.1"/>
    </source>
</evidence>
<name>A0A413GHJ1_9BACE</name>
<dbReference type="Pfam" id="PF13306">
    <property type="entry name" value="LRR_5"/>
    <property type="match status" value="1"/>
</dbReference>
<protein>
    <submittedName>
        <fullName evidence="2">Leucine-rich repeat domain-containing protein</fullName>
    </submittedName>
</protein>
<dbReference type="PANTHER" id="PTHR45661:SF3">
    <property type="entry name" value="IG-LIKE DOMAIN-CONTAINING PROTEIN"/>
    <property type="match status" value="1"/>
</dbReference>
<dbReference type="OrthoDB" id="1047168at2"/>